<proteinExistence type="predicted"/>
<dbReference type="Gene3D" id="3.40.630.10">
    <property type="entry name" value="Zn peptidases"/>
    <property type="match status" value="1"/>
</dbReference>
<dbReference type="Gene3D" id="3.30.70.360">
    <property type="match status" value="1"/>
</dbReference>
<dbReference type="GO" id="GO:0019877">
    <property type="term" value="P:diaminopimelate biosynthetic process"/>
    <property type="evidence" value="ECO:0007669"/>
    <property type="project" value="UniProtKB-ARBA"/>
</dbReference>
<dbReference type="Proteomes" id="UP000295573">
    <property type="component" value="Unassembled WGS sequence"/>
</dbReference>
<dbReference type="SUPFAM" id="SSF53187">
    <property type="entry name" value="Zn-dependent exopeptidases"/>
    <property type="match status" value="1"/>
</dbReference>
<accession>A0A4R2IHS7</accession>
<evidence type="ECO:0000259" key="2">
    <source>
        <dbReference type="Pfam" id="PF07687"/>
    </source>
</evidence>
<comment type="caution">
    <text evidence="3">The sequence shown here is derived from an EMBL/GenBank/DDBJ whole genome shotgun (WGS) entry which is preliminary data.</text>
</comment>
<dbReference type="AlphaFoldDB" id="A0A4R2IHS7"/>
<protein>
    <submittedName>
        <fullName evidence="3">Amidohydrolase</fullName>
    </submittedName>
</protein>
<evidence type="ECO:0000313" key="3">
    <source>
        <dbReference type="EMBL" id="TCO44037.1"/>
    </source>
</evidence>
<keyword evidence="4" id="KW-1185">Reference proteome</keyword>
<dbReference type="InterPro" id="IPR017439">
    <property type="entry name" value="Amidohydrolase"/>
</dbReference>
<dbReference type="GO" id="GO:0050118">
    <property type="term" value="F:N-acetyldiaminopimelate deacetylase activity"/>
    <property type="evidence" value="ECO:0007669"/>
    <property type="project" value="UniProtKB-ARBA"/>
</dbReference>
<name>A0A4R2IHS7_9ACTN</name>
<dbReference type="Pfam" id="PF07687">
    <property type="entry name" value="M20_dimer"/>
    <property type="match status" value="1"/>
</dbReference>
<sequence length="238" mass="24769">MIGLRAGPSFAAADTLQVIMHGRGAHGSRPEVSVDPVVMAAATVMRLQTVVSREVGGADTAVLTIGALRAGTKENIIPDDAELLMSIRTFEPRVRETVLSAIERIVSGEAAAAGAPKPPELNNTMSFPAVINDPDAVARTRLAFEDQFGVQLVVDPGPVTGSEDVGILASTAAAPCVYWLLGGADPTAFAGATDIAAMQNVVQELPSNHSPRFAPVIEPTLQTGVTALSRAARTWLPK</sequence>
<evidence type="ECO:0000313" key="4">
    <source>
        <dbReference type="Proteomes" id="UP000295573"/>
    </source>
</evidence>
<dbReference type="FunFam" id="3.30.70.360:FF:000001">
    <property type="entry name" value="N-acetyldiaminopimelate deacetylase"/>
    <property type="match status" value="1"/>
</dbReference>
<dbReference type="EMBL" id="SLWR01000011">
    <property type="protein sequence ID" value="TCO44037.1"/>
    <property type="molecule type" value="Genomic_DNA"/>
</dbReference>
<dbReference type="SUPFAM" id="SSF55031">
    <property type="entry name" value="Bacterial exopeptidase dimerisation domain"/>
    <property type="match status" value="1"/>
</dbReference>
<evidence type="ECO:0000256" key="1">
    <source>
        <dbReference type="ARBA" id="ARBA00022801"/>
    </source>
</evidence>
<keyword evidence="1 3" id="KW-0378">Hydrolase</keyword>
<dbReference type="PANTHER" id="PTHR11014">
    <property type="entry name" value="PEPTIDASE M20 FAMILY MEMBER"/>
    <property type="match status" value="1"/>
</dbReference>
<dbReference type="InterPro" id="IPR036264">
    <property type="entry name" value="Bact_exopeptidase_dim_dom"/>
</dbReference>
<reference evidence="3 4" key="1">
    <citation type="journal article" date="2015" name="Stand. Genomic Sci.">
        <title>Genomic Encyclopedia of Bacterial and Archaeal Type Strains, Phase III: the genomes of soil and plant-associated and newly described type strains.</title>
        <authorList>
            <person name="Whitman W.B."/>
            <person name="Woyke T."/>
            <person name="Klenk H.P."/>
            <person name="Zhou Y."/>
            <person name="Lilburn T.G."/>
            <person name="Beck B.J."/>
            <person name="De Vos P."/>
            <person name="Vandamme P."/>
            <person name="Eisen J.A."/>
            <person name="Garrity G."/>
            <person name="Hugenholtz P."/>
            <person name="Kyrpides N.C."/>
        </authorList>
    </citation>
    <scope>NUCLEOTIDE SEQUENCE [LARGE SCALE GENOMIC DNA]</scope>
    <source>
        <strain evidence="3 4">VKM Ac-2541</strain>
    </source>
</reference>
<feature type="domain" description="Peptidase M20 dimerisation" evidence="2">
    <location>
        <begin position="16"/>
        <end position="110"/>
    </location>
</feature>
<dbReference type="PANTHER" id="PTHR11014:SF63">
    <property type="entry name" value="METALLOPEPTIDASE, PUTATIVE (AFU_ORTHOLOGUE AFUA_6G09600)-RELATED"/>
    <property type="match status" value="1"/>
</dbReference>
<organism evidence="3 4">
    <name type="scientific">Kribbella antiqua</name>
    <dbReference type="NCBI Taxonomy" id="2512217"/>
    <lineage>
        <taxon>Bacteria</taxon>
        <taxon>Bacillati</taxon>
        <taxon>Actinomycetota</taxon>
        <taxon>Actinomycetes</taxon>
        <taxon>Propionibacteriales</taxon>
        <taxon>Kribbellaceae</taxon>
        <taxon>Kribbella</taxon>
    </lineage>
</organism>
<dbReference type="InterPro" id="IPR011650">
    <property type="entry name" value="Peptidase_M20_dimer"/>
</dbReference>
<gene>
    <name evidence="3" type="ORF">EV646_111229</name>
</gene>